<feature type="transmembrane region" description="Helical" evidence="1">
    <location>
        <begin position="17"/>
        <end position="45"/>
    </location>
</feature>
<dbReference type="SUPFAM" id="SSF48317">
    <property type="entry name" value="Acid phosphatase/Vanadium-dependent haloperoxidase"/>
    <property type="match status" value="1"/>
</dbReference>
<keyword evidence="1" id="KW-0472">Membrane</keyword>
<dbReference type="PANTHER" id="PTHR14969">
    <property type="entry name" value="SPHINGOSINE-1-PHOSPHATE PHOSPHOHYDROLASE"/>
    <property type="match status" value="1"/>
</dbReference>
<dbReference type="InterPro" id="IPR036938">
    <property type="entry name" value="PAP2/HPO_sf"/>
</dbReference>
<proteinExistence type="predicted"/>
<dbReference type="RefSeq" id="WP_342809220.1">
    <property type="nucleotide sequence ID" value="NZ_JAOPJZ010000010.1"/>
</dbReference>
<reference evidence="3 4" key="1">
    <citation type="submission" date="2022-09" db="EMBL/GenBank/DDBJ databases">
        <title>Enrichment on poylsaccharides allowed isolation of novel metabolic and taxonomic groups of Haloarchaea.</title>
        <authorList>
            <person name="Sorokin D.Y."/>
            <person name="Elcheninov A.G."/>
            <person name="Khizhniak T.V."/>
            <person name="Kolganova T.V."/>
            <person name="Kublanov I.V."/>
        </authorList>
    </citation>
    <scope>NUCLEOTIDE SEQUENCE [LARGE SCALE GENOMIC DNA]</scope>
    <source>
        <strain evidence="3 4">AArc-curdl1</strain>
    </source>
</reference>
<keyword evidence="1" id="KW-1133">Transmembrane helix</keyword>
<keyword evidence="4" id="KW-1185">Reference proteome</keyword>
<evidence type="ECO:0000256" key="1">
    <source>
        <dbReference type="SAM" id="Phobius"/>
    </source>
</evidence>
<dbReference type="PANTHER" id="PTHR14969:SF13">
    <property type="entry name" value="AT30094P"/>
    <property type="match status" value="1"/>
</dbReference>
<dbReference type="EMBL" id="JAOPJZ010000010">
    <property type="protein sequence ID" value="MCU4752895.1"/>
    <property type="molecule type" value="Genomic_DNA"/>
</dbReference>
<comment type="caution">
    <text evidence="3">The sequence shown here is derived from an EMBL/GenBank/DDBJ whole genome shotgun (WGS) entry which is preliminary data.</text>
</comment>
<feature type="transmembrane region" description="Helical" evidence="1">
    <location>
        <begin position="209"/>
        <end position="228"/>
    </location>
</feature>
<protein>
    <submittedName>
        <fullName evidence="3">Phosphatase PAP2 family protein</fullName>
    </submittedName>
</protein>
<evidence type="ECO:0000259" key="2">
    <source>
        <dbReference type="SMART" id="SM00014"/>
    </source>
</evidence>
<name>A0AAP2ZAA1_9EURY</name>
<feature type="transmembrane region" description="Helical" evidence="1">
    <location>
        <begin position="135"/>
        <end position="154"/>
    </location>
</feature>
<evidence type="ECO:0000313" key="4">
    <source>
        <dbReference type="Proteomes" id="UP001321047"/>
    </source>
</evidence>
<dbReference type="Proteomes" id="UP001321047">
    <property type="component" value="Unassembled WGS sequence"/>
</dbReference>
<feature type="transmembrane region" description="Helical" evidence="1">
    <location>
        <begin position="184"/>
        <end position="203"/>
    </location>
</feature>
<feature type="transmembrane region" description="Helical" evidence="1">
    <location>
        <begin position="240"/>
        <end position="270"/>
    </location>
</feature>
<keyword evidence="1" id="KW-0812">Transmembrane</keyword>
<gene>
    <name evidence="3" type="ORF">OB919_13060</name>
</gene>
<accession>A0AAP2ZAA1</accession>
<dbReference type="Gene3D" id="1.20.144.10">
    <property type="entry name" value="Phosphatidic acid phosphatase type 2/haloperoxidase"/>
    <property type="match status" value="1"/>
</dbReference>
<evidence type="ECO:0000313" key="3">
    <source>
        <dbReference type="EMBL" id="MCU4752895.1"/>
    </source>
</evidence>
<organism evidence="3 4">
    <name type="scientific">Natronosalvus hydrolyticus</name>
    <dbReference type="NCBI Taxonomy" id="2979988"/>
    <lineage>
        <taxon>Archaea</taxon>
        <taxon>Methanobacteriati</taxon>
        <taxon>Methanobacteriota</taxon>
        <taxon>Stenosarchaea group</taxon>
        <taxon>Halobacteria</taxon>
        <taxon>Halobacteriales</taxon>
        <taxon>Natrialbaceae</taxon>
        <taxon>Natronosalvus</taxon>
    </lineage>
</organism>
<dbReference type="SMART" id="SM00014">
    <property type="entry name" value="acidPPc"/>
    <property type="match status" value="1"/>
</dbReference>
<dbReference type="AlphaFoldDB" id="A0AAP2ZAA1"/>
<feature type="transmembrane region" description="Helical" evidence="1">
    <location>
        <begin position="160"/>
        <end position="177"/>
    </location>
</feature>
<feature type="domain" description="Phosphatidic acid phosphatase type 2/haloperoxidase" evidence="2">
    <location>
        <begin position="52"/>
        <end position="175"/>
    </location>
</feature>
<sequence length="292" mass="31796">MLFDPATVEAVRDIAPLWLVALLTVLSFLGSTFYQVPVLLTIYWVSARERAATWLGIVLGSYAFRSLLKHLNDIERPPVDPPIDPAAFPALVRPIYAHPAEIATTSFPSGHTLSATVLWGLLVVDTEIATRRTRFAVAGSVIFTVGLSRIVLGAHYIEDVVAGFLFGILFLGVALWLRNRSPTPVGATFGLAGLISLVVVSFTESTTGSVLLGVSIGTLLVWHGRSLLERQASRQLGAGGVFVLAVAVFSSVILELLLAGFLLGILAFWVPRQPRVRTTVTKLPFWRRLERR</sequence>
<dbReference type="Pfam" id="PF01569">
    <property type="entry name" value="PAP2"/>
    <property type="match status" value="1"/>
</dbReference>
<dbReference type="InterPro" id="IPR000326">
    <property type="entry name" value="PAP2/HPO"/>
</dbReference>